<sequence>MFSTPTGGMAFHPRCKQLVSLLILTFDSLRPSLDSLLVLDRAKFSSFILAYNRHLTTSGAAEPWLTQHKGSGETIFILGLHRATAALLVYVRCAATQSDILIIKPSRHVTCYFSTSSGCKPRRVRIYTHTSRSSYT</sequence>
<keyword evidence="2" id="KW-1185">Reference proteome</keyword>
<evidence type="ECO:0000313" key="2">
    <source>
        <dbReference type="Proteomes" id="UP000077248"/>
    </source>
</evidence>
<protein>
    <submittedName>
        <fullName evidence="1">Uncharacterized protein</fullName>
    </submittedName>
</protein>
<dbReference type="RefSeq" id="XP_018389326.1">
    <property type="nucleotide sequence ID" value="XM_018532557.1"/>
</dbReference>
<proteinExistence type="predicted"/>
<reference evidence="1 2" key="1">
    <citation type="submission" date="2016-05" db="EMBL/GenBank/DDBJ databases">
        <title>Comparative analysis of secretome profiles of manganese(II)-oxidizing ascomycete fungi.</title>
        <authorList>
            <consortium name="DOE Joint Genome Institute"/>
            <person name="Zeiner C.A."/>
            <person name="Purvine S.O."/>
            <person name="Zink E.M."/>
            <person name="Wu S."/>
            <person name="Pasa-Tolic L."/>
            <person name="Chaput D.L."/>
            <person name="Haridas S."/>
            <person name="Grigoriev I.V."/>
            <person name="Santelli C.M."/>
            <person name="Hansel C.M."/>
        </authorList>
    </citation>
    <scope>NUCLEOTIDE SEQUENCE [LARGE SCALE GENOMIC DNA]</scope>
    <source>
        <strain evidence="1 2">SRC1lrK2f</strain>
    </source>
</reference>
<dbReference type="GeneID" id="29118151"/>
<dbReference type="Proteomes" id="UP000077248">
    <property type="component" value="Unassembled WGS sequence"/>
</dbReference>
<organism evidence="1 2">
    <name type="scientific">Alternaria alternata</name>
    <name type="common">Alternaria rot fungus</name>
    <name type="synonym">Torula alternata</name>
    <dbReference type="NCBI Taxonomy" id="5599"/>
    <lineage>
        <taxon>Eukaryota</taxon>
        <taxon>Fungi</taxon>
        <taxon>Dikarya</taxon>
        <taxon>Ascomycota</taxon>
        <taxon>Pezizomycotina</taxon>
        <taxon>Dothideomycetes</taxon>
        <taxon>Pleosporomycetidae</taxon>
        <taxon>Pleosporales</taxon>
        <taxon>Pleosporineae</taxon>
        <taxon>Pleosporaceae</taxon>
        <taxon>Alternaria</taxon>
        <taxon>Alternaria sect. Alternaria</taxon>
        <taxon>Alternaria alternata complex</taxon>
    </lineage>
</organism>
<name>A0A177DVZ7_ALTAL</name>
<gene>
    <name evidence="1" type="ORF">CC77DRAFT_636430</name>
</gene>
<dbReference type="EMBL" id="KV441472">
    <property type="protein sequence ID" value="OAG23905.1"/>
    <property type="molecule type" value="Genomic_DNA"/>
</dbReference>
<accession>A0A177DVZ7</accession>
<dbReference type="KEGG" id="aalt:CC77DRAFT_636430"/>
<dbReference type="AlphaFoldDB" id="A0A177DVZ7"/>
<evidence type="ECO:0000313" key="1">
    <source>
        <dbReference type="EMBL" id="OAG23905.1"/>
    </source>
</evidence>
<dbReference type="VEuPathDB" id="FungiDB:CC77DRAFT_636430"/>